<reference evidence="1" key="2">
    <citation type="journal article" date="2015" name="Fish Shellfish Immunol.">
        <title>Early steps in the European eel (Anguilla anguilla)-Vibrio vulnificus interaction in the gills: Role of the RtxA13 toxin.</title>
        <authorList>
            <person name="Callol A."/>
            <person name="Pajuelo D."/>
            <person name="Ebbesson L."/>
            <person name="Teles M."/>
            <person name="MacKenzie S."/>
            <person name="Amaro C."/>
        </authorList>
    </citation>
    <scope>NUCLEOTIDE SEQUENCE</scope>
</reference>
<protein>
    <submittedName>
        <fullName evidence="1">Uncharacterized protein</fullName>
    </submittedName>
</protein>
<dbReference type="AlphaFoldDB" id="A0A0E9U4K5"/>
<sequence>MSLSKAHLDRLFPKLTLKHIDVQYLFLVEVLTTFQC</sequence>
<name>A0A0E9U4K5_ANGAN</name>
<reference evidence="1" key="1">
    <citation type="submission" date="2014-11" db="EMBL/GenBank/DDBJ databases">
        <authorList>
            <person name="Amaro Gonzalez C."/>
        </authorList>
    </citation>
    <scope>NUCLEOTIDE SEQUENCE</scope>
</reference>
<accession>A0A0E9U4K5</accession>
<organism evidence="1">
    <name type="scientific">Anguilla anguilla</name>
    <name type="common">European freshwater eel</name>
    <name type="synonym">Muraena anguilla</name>
    <dbReference type="NCBI Taxonomy" id="7936"/>
    <lineage>
        <taxon>Eukaryota</taxon>
        <taxon>Metazoa</taxon>
        <taxon>Chordata</taxon>
        <taxon>Craniata</taxon>
        <taxon>Vertebrata</taxon>
        <taxon>Euteleostomi</taxon>
        <taxon>Actinopterygii</taxon>
        <taxon>Neopterygii</taxon>
        <taxon>Teleostei</taxon>
        <taxon>Anguilliformes</taxon>
        <taxon>Anguillidae</taxon>
        <taxon>Anguilla</taxon>
    </lineage>
</organism>
<dbReference type="EMBL" id="GBXM01048467">
    <property type="protein sequence ID" value="JAH60110.1"/>
    <property type="molecule type" value="Transcribed_RNA"/>
</dbReference>
<evidence type="ECO:0000313" key="1">
    <source>
        <dbReference type="EMBL" id="JAH60110.1"/>
    </source>
</evidence>
<dbReference type="EMBL" id="GBXM01053447">
    <property type="protein sequence ID" value="JAH55130.1"/>
    <property type="molecule type" value="Transcribed_RNA"/>
</dbReference>
<proteinExistence type="predicted"/>